<organism evidence="1 2">
    <name type="scientific">Actinokineospora soli</name>
    <dbReference type="NCBI Taxonomy" id="1048753"/>
    <lineage>
        <taxon>Bacteria</taxon>
        <taxon>Bacillati</taxon>
        <taxon>Actinomycetota</taxon>
        <taxon>Actinomycetes</taxon>
        <taxon>Pseudonocardiales</taxon>
        <taxon>Pseudonocardiaceae</taxon>
        <taxon>Actinokineospora</taxon>
    </lineage>
</organism>
<accession>A0ABW2TKT2</accession>
<comment type="caution">
    <text evidence="1">The sequence shown here is derived from an EMBL/GenBank/DDBJ whole genome shotgun (WGS) entry which is preliminary data.</text>
</comment>
<keyword evidence="2" id="KW-1185">Reference proteome</keyword>
<sequence length="262" mass="28921">MWQLTGHLTADLAACLRDLVGDERFSGVERAAVLGLLRDVEALVRLRDAGSPVVRWAACVQLRELTRADRAACVRVLHAIAVDEVNAPALRWRVARELLEFGSGGRELAVPALLAMVEDAALPSRARASAAREVADARPDLRGRMVRFLQSLRADPDPSVRLHVLRKVGPYEPRQAAIALRELASDRAVRPGLRLRAALAAHELRRDFREAAAVVARDIARDEAVAVHIRVKAARALAQRSDLCRAEAQELFVELMARLTRR</sequence>
<evidence type="ECO:0000313" key="1">
    <source>
        <dbReference type="EMBL" id="MFC7613453.1"/>
    </source>
</evidence>
<dbReference type="Proteomes" id="UP001596512">
    <property type="component" value="Unassembled WGS sequence"/>
</dbReference>
<name>A0ABW2TKT2_9PSEU</name>
<protein>
    <recommendedName>
        <fullName evidence="3">HEAT repeat-containing protein</fullName>
    </recommendedName>
</protein>
<gene>
    <name evidence="1" type="ORF">ACFQV2_07385</name>
</gene>
<proteinExistence type="predicted"/>
<evidence type="ECO:0008006" key="3">
    <source>
        <dbReference type="Google" id="ProtNLM"/>
    </source>
</evidence>
<evidence type="ECO:0000313" key="2">
    <source>
        <dbReference type="Proteomes" id="UP001596512"/>
    </source>
</evidence>
<reference evidence="2" key="1">
    <citation type="journal article" date="2019" name="Int. J. Syst. Evol. Microbiol.">
        <title>The Global Catalogue of Microorganisms (GCM) 10K type strain sequencing project: providing services to taxonomists for standard genome sequencing and annotation.</title>
        <authorList>
            <consortium name="The Broad Institute Genomics Platform"/>
            <consortium name="The Broad Institute Genome Sequencing Center for Infectious Disease"/>
            <person name="Wu L."/>
            <person name="Ma J."/>
        </authorList>
    </citation>
    <scope>NUCLEOTIDE SEQUENCE [LARGE SCALE GENOMIC DNA]</scope>
    <source>
        <strain evidence="2">JCM 17695</strain>
    </source>
</reference>
<dbReference type="EMBL" id="JBHTEY010000004">
    <property type="protein sequence ID" value="MFC7613453.1"/>
    <property type="molecule type" value="Genomic_DNA"/>
</dbReference>